<dbReference type="Proteomes" id="UP000053660">
    <property type="component" value="Unassembled WGS sequence"/>
</dbReference>
<reference evidence="3 4" key="1">
    <citation type="submission" date="2014-03" db="EMBL/GenBank/DDBJ databases">
        <title>Draft genome of the hookworm Oesophagostomum dentatum.</title>
        <authorList>
            <person name="Mitreva M."/>
        </authorList>
    </citation>
    <scope>NUCLEOTIDE SEQUENCE [LARGE SCALE GENOMIC DNA]</scope>
    <source>
        <strain evidence="3 4">OD-Hann</strain>
    </source>
</reference>
<protein>
    <submittedName>
        <fullName evidence="3">Uncharacterized protein</fullName>
    </submittedName>
</protein>
<proteinExistence type="predicted"/>
<name>A0A0B1T3N3_OESDE</name>
<feature type="chain" id="PRO_5002081879" evidence="2">
    <location>
        <begin position="19"/>
        <end position="63"/>
    </location>
</feature>
<evidence type="ECO:0000313" key="3">
    <source>
        <dbReference type="EMBL" id="KHJ90010.1"/>
    </source>
</evidence>
<evidence type="ECO:0000256" key="2">
    <source>
        <dbReference type="SAM" id="SignalP"/>
    </source>
</evidence>
<gene>
    <name evidence="3" type="ORF">OESDEN_10154</name>
</gene>
<organism evidence="3 4">
    <name type="scientific">Oesophagostomum dentatum</name>
    <name type="common">Nodular worm</name>
    <dbReference type="NCBI Taxonomy" id="61180"/>
    <lineage>
        <taxon>Eukaryota</taxon>
        <taxon>Metazoa</taxon>
        <taxon>Ecdysozoa</taxon>
        <taxon>Nematoda</taxon>
        <taxon>Chromadorea</taxon>
        <taxon>Rhabditida</taxon>
        <taxon>Rhabditina</taxon>
        <taxon>Rhabditomorpha</taxon>
        <taxon>Strongyloidea</taxon>
        <taxon>Strongylidae</taxon>
        <taxon>Oesophagostomum</taxon>
    </lineage>
</organism>
<dbReference type="AlphaFoldDB" id="A0A0B1T3N3"/>
<feature type="region of interest" description="Disordered" evidence="1">
    <location>
        <begin position="43"/>
        <end position="63"/>
    </location>
</feature>
<dbReference type="EMBL" id="KN553484">
    <property type="protein sequence ID" value="KHJ90010.1"/>
    <property type="molecule type" value="Genomic_DNA"/>
</dbReference>
<feature type="signal peptide" evidence="2">
    <location>
        <begin position="1"/>
        <end position="18"/>
    </location>
</feature>
<evidence type="ECO:0000313" key="4">
    <source>
        <dbReference type="Proteomes" id="UP000053660"/>
    </source>
</evidence>
<keyword evidence="2" id="KW-0732">Signal</keyword>
<accession>A0A0B1T3N3</accession>
<sequence>MKLPVVLFLAFVIILAEAACSDRNIGENTPVREMLRKLIVSGGSNKGAQASTNTNTTTAAPKP</sequence>
<evidence type="ECO:0000256" key="1">
    <source>
        <dbReference type="SAM" id="MobiDB-lite"/>
    </source>
</evidence>
<keyword evidence="4" id="KW-1185">Reference proteome</keyword>
<feature type="compositionally biased region" description="Low complexity" evidence="1">
    <location>
        <begin position="52"/>
        <end position="63"/>
    </location>
</feature>